<accession>A0ABZ0RL74</accession>
<evidence type="ECO:0000313" key="5">
    <source>
        <dbReference type="Proteomes" id="UP001324993"/>
    </source>
</evidence>
<dbReference type="InterPro" id="IPR018247">
    <property type="entry name" value="EF_Hand_1_Ca_BS"/>
</dbReference>
<dbReference type="SUPFAM" id="SSF47473">
    <property type="entry name" value="EF-hand"/>
    <property type="match status" value="1"/>
</dbReference>
<dbReference type="InterPro" id="IPR050261">
    <property type="entry name" value="FrsA_esterase"/>
</dbReference>
<name>A0ABZ0RL74_9BACT</name>
<evidence type="ECO:0000313" key="4">
    <source>
        <dbReference type="EMBL" id="WPJ96198.1"/>
    </source>
</evidence>
<keyword evidence="5" id="KW-1185">Reference proteome</keyword>
<dbReference type="InterPro" id="IPR029058">
    <property type="entry name" value="AB_hydrolase_fold"/>
</dbReference>
<keyword evidence="1" id="KW-0378">Hydrolase</keyword>
<keyword evidence="2" id="KW-0732">Signal</keyword>
<dbReference type="PROSITE" id="PS00018">
    <property type="entry name" value="EF_HAND_1"/>
    <property type="match status" value="1"/>
</dbReference>
<proteinExistence type="predicted"/>
<dbReference type="InterPro" id="IPR008391">
    <property type="entry name" value="AXE1_dom"/>
</dbReference>
<dbReference type="RefSeq" id="WP_319833062.1">
    <property type="nucleotide sequence ID" value="NZ_CP138858.1"/>
</dbReference>
<evidence type="ECO:0000256" key="1">
    <source>
        <dbReference type="ARBA" id="ARBA00022801"/>
    </source>
</evidence>
<dbReference type="PROSITE" id="PS00708">
    <property type="entry name" value="PRO_ENDOPEP_SER"/>
    <property type="match status" value="1"/>
</dbReference>
<dbReference type="EMBL" id="CP138858">
    <property type="protein sequence ID" value="WPJ96198.1"/>
    <property type="molecule type" value="Genomic_DNA"/>
</dbReference>
<feature type="chain" id="PRO_5045584769" evidence="2">
    <location>
        <begin position="18"/>
        <end position="513"/>
    </location>
</feature>
<dbReference type="SUPFAM" id="SSF53474">
    <property type="entry name" value="alpha/beta-Hydrolases"/>
    <property type="match status" value="1"/>
</dbReference>
<dbReference type="PANTHER" id="PTHR22946">
    <property type="entry name" value="DIENELACTONE HYDROLASE DOMAIN-CONTAINING PROTEIN-RELATED"/>
    <property type="match status" value="1"/>
</dbReference>
<gene>
    <name evidence="4" type="ORF">SH580_00595</name>
</gene>
<dbReference type="InterPro" id="IPR011992">
    <property type="entry name" value="EF-hand-dom_pair"/>
</dbReference>
<protein>
    <submittedName>
        <fullName evidence="4">Acetylxylan esterase</fullName>
    </submittedName>
</protein>
<dbReference type="InterPro" id="IPR002471">
    <property type="entry name" value="Pept_S9_AS"/>
</dbReference>
<evidence type="ECO:0000259" key="3">
    <source>
        <dbReference type="PROSITE" id="PS50222"/>
    </source>
</evidence>
<dbReference type="Gene3D" id="1.10.238.10">
    <property type="entry name" value="EF-hand"/>
    <property type="match status" value="2"/>
</dbReference>
<dbReference type="Gene3D" id="3.40.50.1820">
    <property type="entry name" value="alpha/beta hydrolase"/>
    <property type="match status" value="1"/>
</dbReference>
<dbReference type="Pfam" id="PF13202">
    <property type="entry name" value="EF-hand_5"/>
    <property type="match status" value="1"/>
</dbReference>
<evidence type="ECO:0000256" key="2">
    <source>
        <dbReference type="SAM" id="SignalP"/>
    </source>
</evidence>
<dbReference type="InterPro" id="IPR002048">
    <property type="entry name" value="EF_hand_dom"/>
</dbReference>
<organism evidence="4 5">
    <name type="scientific">Coraliomargarita algicola</name>
    <dbReference type="NCBI Taxonomy" id="3092156"/>
    <lineage>
        <taxon>Bacteria</taxon>
        <taxon>Pseudomonadati</taxon>
        <taxon>Verrucomicrobiota</taxon>
        <taxon>Opitutia</taxon>
        <taxon>Puniceicoccales</taxon>
        <taxon>Coraliomargaritaceae</taxon>
        <taxon>Coraliomargarita</taxon>
    </lineage>
</organism>
<reference evidence="4 5" key="1">
    <citation type="submission" date="2023-11" db="EMBL/GenBank/DDBJ databases">
        <title>Coraliomargarita sp. nov., isolated from marine algae.</title>
        <authorList>
            <person name="Lee J.K."/>
            <person name="Baek J.H."/>
            <person name="Kim J.M."/>
            <person name="Choi D.G."/>
            <person name="Jeon C.O."/>
        </authorList>
    </citation>
    <scope>NUCLEOTIDE SEQUENCE [LARGE SCALE GENOMIC DNA]</scope>
    <source>
        <strain evidence="4 5">J2-16</strain>
    </source>
</reference>
<dbReference type="Pfam" id="PF05448">
    <property type="entry name" value="AXE1"/>
    <property type="match status" value="1"/>
</dbReference>
<sequence>MRFCLAATFVGFLSANAASGDAHVKKLHQRLDVNQDGLISPQEYQNYWKERFQRRDKDKNGLINDAELGRGSIKPLDRNRDGVISLAEEVHFRQKLFDLMDKDRDALLTLSEMNDRSQSESASENSNAVPSAPLDFVALRASVEALSELTDTPKMWLAEGFDSTDDLAAVYFDALDWKGQATKVFAWLGFPKERKEKMPAIVLVHGGGGTAFKEWVELWNARGYVAISIGVEGQTSRRAGKGWAPHEWAGPQRQGIYGDSSEALTDQWMYHAVADTILAHSLLRSLPEVDTDQVGIMGISWGGVITSTVIGIDARFVFAIPTYGCGGLATAANQYGRALGNNQVYQQVWDPILRLNQASMPTLWYSWPGDQHFPLDIQAANYAATPGPYMVSLVPNMGHSHNAAWDRPESYAFADSVTREGGMWCRQVKSSLRKDTCRATFRSSKPLDAAVLVSTVDGGVTGDRQWVETPLARPEPRGVNWIVQAEVPEGSTAWFINVKSGDLVASSGFFEAE</sequence>
<dbReference type="Proteomes" id="UP001324993">
    <property type="component" value="Chromosome"/>
</dbReference>
<feature type="signal peptide" evidence="2">
    <location>
        <begin position="1"/>
        <end position="17"/>
    </location>
</feature>
<feature type="domain" description="EF-hand" evidence="3">
    <location>
        <begin position="19"/>
        <end position="54"/>
    </location>
</feature>
<dbReference type="PROSITE" id="PS50222">
    <property type="entry name" value="EF_HAND_2"/>
    <property type="match status" value="1"/>
</dbReference>